<sequence length="334" mass="36359">MIPAPEAWKKAAIRGYRAGDFQALAALIDAAAAPERGMTATGLREFLDYPGFHPDDDLFVAPGEGGAGLMGARDVRVTARGDEIVPILESWGVVHPEAPPGGVGPALLRAALQRAGQIVRERGRGSGIFQARCATDDLATQRLFESGGLSQARVLLTILRPTLENLSPARFPANIAVRPYRVGQDEEAWVRAFNEAFADHWGGFMGMSLPLWTAYVRRPWFKPEISLVAWDGPDIAGFGHFIINDEQNALTGKKQALMRYIGVRPRWRGIGLGVALTRAGLMASRDRGMQACLSGVDSENVTGAHHIYEREGFVTIKRQFMYRVDVHAESVAGA</sequence>
<organism evidence="4 5">
    <name type="scientific">Candidatus Segetimicrobium genomatis</name>
    <dbReference type="NCBI Taxonomy" id="2569760"/>
    <lineage>
        <taxon>Bacteria</taxon>
        <taxon>Bacillati</taxon>
        <taxon>Candidatus Sysuimicrobiota</taxon>
        <taxon>Candidatus Sysuimicrobiia</taxon>
        <taxon>Candidatus Sysuimicrobiales</taxon>
        <taxon>Candidatus Segetimicrobiaceae</taxon>
        <taxon>Candidatus Segetimicrobium</taxon>
    </lineage>
</organism>
<feature type="domain" description="N-acetyltransferase" evidence="3">
    <location>
        <begin position="175"/>
        <end position="334"/>
    </location>
</feature>
<accession>A0A537JZM4</accession>
<evidence type="ECO:0000313" key="4">
    <source>
        <dbReference type="EMBL" id="TMI88712.1"/>
    </source>
</evidence>
<dbReference type="InterPro" id="IPR050832">
    <property type="entry name" value="Bact_Acetyltransf"/>
</dbReference>
<evidence type="ECO:0000313" key="5">
    <source>
        <dbReference type="Proteomes" id="UP000318509"/>
    </source>
</evidence>
<dbReference type="CDD" id="cd04301">
    <property type="entry name" value="NAT_SF"/>
    <property type="match status" value="1"/>
</dbReference>
<dbReference type="PROSITE" id="PS51186">
    <property type="entry name" value="GNAT"/>
    <property type="match status" value="1"/>
</dbReference>
<evidence type="ECO:0000259" key="3">
    <source>
        <dbReference type="PROSITE" id="PS51186"/>
    </source>
</evidence>
<keyword evidence="2" id="KW-0012">Acyltransferase</keyword>
<dbReference type="GO" id="GO:0016747">
    <property type="term" value="F:acyltransferase activity, transferring groups other than amino-acyl groups"/>
    <property type="evidence" value="ECO:0007669"/>
    <property type="project" value="InterPro"/>
</dbReference>
<dbReference type="PANTHER" id="PTHR43877">
    <property type="entry name" value="AMINOALKYLPHOSPHONATE N-ACETYLTRANSFERASE-RELATED-RELATED"/>
    <property type="match status" value="1"/>
</dbReference>
<keyword evidence="1 4" id="KW-0808">Transferase</keyword>
<name>A0A537JZM4_9BACT</name>
<gene>
    <name evidence="4" type="ORF">E6H00_11745</name>
</gene>
<protein>
    <submittedName>
        <fullName evidence="4">GNAT family N-acetyltransferase</fullName>
    </submittedName>
</protein>
<dbReference type="SUPFAM" id="SSF55729">
    <property type="entry name" value="Acyl-CoA N-acyltransferases (Nat)"/>
    <property type="match status" value="1"/>
</dbReference>
<dbReference type="EMBL" id="VBAK01000136">
    <property type="protein sequence ID" value="TMI88712.1"/>
    <property type="molecule type" value="Genomic_DNA"/>
</dbReference>
<dbReference type="InterPro" id="IPR016181">
    <property type="entry name" value="Acyl_CoA_acyltransferase"/>
</dbReference>
<comment type="caution">
    <text evidence="4">The sequence shown here is derived from an EMBL/GenBank/DDBJ whole genome shotgun (WGS) entry which is preliminary data.</text>
</comment>
<proteinExistence type="predicted"/>
<dbReference type="Proteomes" id="UP000318509">
    <property type="component" value="Unassembled WGS sequence"/>
</dbReference>
<reference evidence="4 5" key="1">
    <citation type="journal article" date="2019" name="Nat. Microbiol.">
        <title>Mediterranean grassland soil C-N compound turnover is dependent on rainfall and depth, and is mediated by genomically divergent microorganisms.</title>
        <authorList>
            <person name="Diamond S."/>
            <person name="Andeer P.F."/>
            <person name="Li Z."/>
            <person name="Crits-Christoph A."/>
            <person name="Burstein D."/>
            <person name="Anantharaman K."/>
            <person name="Lane K.R."/>
            <person name="Thomas B.C."/>
            <person name="Pan C."/>
            <person name="Northen T.R."/>
            <person name="Banfield J.F."/>
        </authorList>
    </citation>
    <scope>NUCLEOTIDE SEQUENCE [LARGE SCALE GENOMIC DNA]</scope>
    <source>
        <strain evidence="4">NP_3</strain>
    </source>
</reference>
<evidence type="ECO:0000256" key="2">
    <source>
        <dbReference type="ARBA" id="ARBA00023315"/>
    </source>
</evidence>
<dbReference type="Gene3D" id="3.40.630.30">
    <property type="match status" value="1"/>
</dbReference>
<dbReference type="InterPro" id="IPR000182">
    <property type="entry name" value="GNAT_dom"/>
</dbReference>
<evidence type="ECO:0000256" key="1">
    <source>
        <dbReference type="ARBA" id="ARBA00022679"/>
    </source>
</evidence>
<dbReference type="Pfam" id="PF00583">
    <property type="entry name" value="Acetyltransf_1"/>
    <property type="match status" value="1"/>
</dbReference>
<dbReference type="AlphaFoldDB" id="A0A537JZM4"/>